<dbReference type="GO" id="GO:0005737">
    <property type="term" value="C:cytoplasm"/>
    <property type="evidence" value="ECO:0007669"/>
    <property type="project" value="TreeGrafter"/>
</dbReference>
<evidence type="ECO:0000256" key="2">
    <source>
        <dbReference type="ARBA" id="ARBA00010644"/>
    </source>
</evidence>
<dbReference type="Gene3D" id="3.40.1500.10">
    <property type="entry name" value="Coproporphyrinogen III oxidase, aerobic"/>
    <property type="match status" value="1"/>
</dbReference>
<dbReference type="PANTHER" id="PTHR10755">
    <property type="entry name" value="COPROPORPHYRINOGEN III OXIDASE, MITOCHONDRIAL"/>
    <property type="match status" value="1"/>
</dbReference>
<dbReference type="GO" id="GO:0004109">
    <property type="term" value="F:coproporphyrinogen oxidase activity"/>
    <property type="evidence" value="ECO:0007669"/>
    <property type="project" value="UniProtKB-EC"/>
</dbReference>
<evidence type="ECO:0000256" key="7">
    <source>
        <dbReference type="ARBA" id="ARBA00023244"/>
    </source>
</evidence>
<proteinExistence type="inferred from homology"/>
<evidence type="ECO:0000256" key="4">
    <source>
        <dbReference type="ARBA" id="ARBA00012869"/>
    </source>
</evidence>
<dbReference type="InterPro" id="IPR036406">
    <property type="entry name" value="Coprogen_oxidase_aer_sf"/>
</dbReference>
<sequence length="305" mass="34605">MNLERVRTDLRSLQHRIVRALEALDGRRFMRDAWRRAADEPLRGDGVSCVLEGGALIERGIVGFSHVRGDALPPSATVARPRLAGCAFEALGVSAVLHPSNPYCPTAHLNVRLLAATPRAADARPPVFWFGGALDLTPYYGFEDDARHFHRTCRDALAPFGDTLYPRFKQACDAYFFLKHRNEPRGIGGIFYDDFSELGFESGCAMMQNVGAAFLDAYLPIIEARRHRPFGARERAFQAYRRGRYVEFNLLFDRGTLFGLQSGGRTESILMSMPPSAHWRYHWTPEPDSPEARLYRDFLRPRDWI</sequence>
<dbReference type="RefSeq" id="WP_006683359.1">
    <property type="nucleotide sequence ID" value="NZ_CAFB01000111.1"/>
</dbReference>
<comment type="pathway">
    <text evidence="1">Porphyrin-containing compound metabolism; protoporphyrin-IX biosynthesis; protoporphyrinogen-IX from coproporphyrinogen-III (O2 route): step 1/1.</text>
</comment>
<dbReference type="InterPro" id="IPR018375">
    <property type="entry name" value="Coprogen_oxidase_CS"/>
</dbReference>
<dbReference type="PIRSF" id="PIRSF000166">
    <property type="entry name" value="Coproporphyri_ox"/>
    <property type="match status" value="1"/>
</dbReference>
<gene>
    <name evidence="8" type="primary">hemF</name>
    <name evidence="8" type="ORF">CAGGBEG34_880001</name>
</gene>
<evidence type="ECO:0000256" key="3">
    <source>
        <dbReference type="ARBA" id="ARBA00011738"/>
    </source>
</evidence>
<dbReference type="SUPFAM" id="SSF102886">
    <property type="entry name" value="Coproporphyrinogen III oxidase"/>
    <property type="match status" value="1"/>
</dbReference>
<dbReference type="eggNOG" id="COG0408">
    <property type="taxonomic scope" value="Bacteria"/>
</dbReference>
<comment type="subunit">
    <text evidence="3">Homodimer.</text>
</comment>
<name>G2JC27_9BURK</name>
<dbReference type="Proteomes" id="UP000054051">
    <property type="component" value="Unassembled WGS sequence"/>
</dbReference>
<dbReference type="Pfam" id="PF01218">
    <property type="entry name" value="Coprogen_oxidas"/>
    <property type="match status" value="1"/>
</dbReference>
<comment type="caution">
    <text evidence="8">The sequence shown here is derived from an EMBL/GenBank/DDBJ whole genome shotgun (WGS) entry which is preliminary data.</text>
</comment>
<evidence type="ECO:0000313" key="8">
    <source>
        <dbReference type="EMBL" id="CCD30333.1"/>
    </source>
</evidence>
<evidence type="ECO:0000256" key="1">
    <source>
        <dbReference type="ARBA" id="ARBA00005168"/>
    </source>
</evidence>
<dbReference type="EMBL" id="CAFB01000111">
    <property type="protein sequence ID" value="CCD30333.1"/>
    <property type="molecule type" value="Genomic_DNA"/>
</dbReference>
<organism evidence="8 9">
    <name type="scientific">Candidatus Glomeribacter gigasporarum BEG34</name>
    <dbReference type="NCBI Taxonomy" id="1070319"/>
    <lineage>
        <taxon>Bacteria</taxon>
        <taxon>Pseudomonadati</taxon>
        <taxon>Pseudomonadota</taxon>
        <taxon>Betaproteobacteria</taxon>
        <taxon>Burkholderiales</taxon>
        <taxon>Burkholderiaceae</taxon>
        <taxon>Candidatus Glomeribacter</taxon>
    </lineage>
</organism>
<evidence type="ECO:0000256" key="5">
    <source>
        <dbReference type="ARBA" id="ARBA00023002"/>
    </source>
</evidence>
<dbReference type="EC" id="1.3.3.3" evidence="4"/>
<dbReference type="NCBIfam" id="NF003727">
    <property type="entry name" value="PRK05330.1"/>
    <property type="match status" value="1"/>
</dbReference>
<comment type="similarity">
    <text evidence="2">Belongs to the aerobic coproporphyrinogen-III oxidase family.</text>
</comment>
<dbReference type="PROSITE" id="PS01021">
    <property type="entry name" value="COPROGEN_OXIDASE"/>
    <property type="match status" value="1"/>
</dbReference>
<dbReference type="OrthoDB" id="9777553at2"/>
<dbReference type="STRING" id="1070319.CAGGBEG34_880001"/>
<accession>G2JC27</accession>
<dbReference type="PRINTS" id="PR00073">
    <property type="entry name" value="COPRGNOXDASE"/>
</dbReference>
<dbReference type="GO" id="GO:0006782">
    <property type="term" value="P:protoporphyrinogen IX biosynthetic process"/>
    <property type="evidence" value="ECO:0007669"/>
    <property type="project" value="TreeGrafter"/>
</dbReference>
<evidence type="ECO:0000313" key="9">
    <source>
        <dbReference type="Proteomes" id="UP000054051"/>
    </source>
</evidence>
<dbReference type="PANTHER" id="PTHR10755:SF0">
    <property type="entry name" value="OXYGEN-DEPENDENT COPROPORPHYRINOGEN-III OXIDASE, MITOCHONDRIAL"/>
    <property type="match status" value="1"/>
</dbReference>
<keyword evidence="5 8" id="KW-0560">Oxidoreductase</keyword>
<reference evidence="8 9" key="1">
    <citation type="submission" date="2011-08" db="EMBL/GenBank/DDBJ databases">
        <title>The genome of the obligate endobacterium of an arbuscular mycorrhizal fungus reveals an interphylum network of nutritional interactions.</title>
        <authorList>
            <person name="Ghignone S."/>
            <person name="Salvioli A."/>
            <person name="Anca I."/>
            <person name="Lumini E."/>
            <person name="Ortu G."/>
            <person name="Petiti L."/>
            <person name="Cruveiller S."/>
            <person name="Bianciotto V."/>
            <person name="Piffanelli P."/>
            <person name="Lanfranco L."/>
            <person name="Bonfante P."/>
        </authorList>
    </citation>
    <scope>NUCLEOTIDE SEQUENCE [LARGE SCALE GENOMIC DNA]</scope>
    <source>
        <strain evidence="8 9">BEG34</strain>
    </source>
</reference>
<dbReference type="AlphaFoldDB" id="G2JC27"/>
<dbReference type="InterPro" id="IPR001260">
    <property type="entry name" value="Coprogen_oxidase_aer"/>
</dbReference>
<evidence type="ECO:0000256" key="6">
    <source>
        <dbReference type="ARBA" id="ARBA00023133"/>
    </source>
</evidence>
<protein>
    <recommendedName>
        <fullName evidence="4">coproporphyrinogen oxidase</fullName>
        <ecNumber evidence="4">1.3.3.3</ecNumber>
    </recommendedName>
</protein>
<keyword evidence="7" id="KW-0627">Porphyrin biosynthesis</keyword>
<keyword evidence="9" id="KW-1185">Reference proteome</keyword>
<keyword evidence="6" id="KW-0350">Heme biosynthesis</keyword>